<gene>
    <name evidence="2" type="ORF">HA336_06785</name>
</gene>
<comment type="caution">
    <text evidence="2">The sequence shown here is derived from an EMBL/GenBank/DDBJ whole genome shotgun (WGS) entry which is preliminary data.</text>
</comment>
<dbReference type="AlphaFoldDB" id="A0A832SVF8"/>
<name>A0A832SVF8_9EURY</name>
<proteinExistence type="predicted"/>
<dbReference type="Gene3D" id="3.40.50.1010">
    <property type="entry name" value="5'-nuclease"/>
    <property type="match status" value="1"/>
</dbReference>
<dbReference type="CDD" id="cd09879">
    <property type="entry name" value="PIN_VapC_AF0591-like"/>
    <property type="match status" value="1"/>
</dbReference>
<dbReference type="GeneID" id="1478043"/>
<evidence type="ECO:0000259" key="1">
    <source>
        <dbReference type="SMART" id="SM00670"/>
    </source>
</evidence>
<evidence type="ECO:0000313" key="3">
    <source>
        <dbReference type="Proteomes" id="UP000619545"/>
    </source>
</evidence>
<protein>
    <submittedName>
        <fullName evidence="2">Nucleotide-binding protein</fullName>
    </submittedName>
</protein>
<dbReference type="OMA" id="HNHFELQ"/>
<dbReference type="InterPro" id="IPR002716">
    <property type="entry name" value="PIN_dom"/>
</dbReference>
<organism evidence="2 3">
    <name type="scientific">Methanopyrus kandleri</name>
    <dbReference type="NCBI Taxonomy" id="2320"/>
    <lineage>
        <taxon>Archaea</taxon>
        <taxon>Methanobacteriati</taxon>
        <taxon>Methanobacteriota</taxon>
        <taxon>Methanomada group</taxon>
        <taxon>Methanopyri</taxon>
        <taxon>Methanopyrales</taxon>
        <taxon>Methanopyraceae</taxon>
        <taxon>Methanopyrus</taxon>
    </lineage>
</organism>
<dbReference type="InterPro" id="IPR041120">
    <property type="entry name" value="PIN_9"/>
</dbReference>
<evidence type="ECO:0000313" key="2">
    <source>
        <dbReference type="EMBL" id="HII70917.1"/>
    </source>
</evidence>
<accession>A0A832SVF8</accession>
<dbReference type="PANTHER" id="PTHR12416">
    <property type="entry name" value="RRNA-PROCESSING PROTEIN UTP23 HOMOLOG"/>
    <property type="match status" value="1"/>
</dbReference>
<dbReference type="EMBL" id="DUJS01000004">
    <property type="protein sequence ID" value="HII70917.1"/>
    <property type="molecule type" value="Genomic_DNA"/>
</dbReference>
<dbReference type="SMART" id="SM00670">
    <property type="entry name" value="PINc"/>
    <property type="match status" value="1"/>
</dbReference>
<reference evidence="2" key="1">
    <citation type="journal article" date="2020" name="bioRxiv">
        <title>A rank-normalized archaeal taxonomy based on genome phylogeny resolves widespread incomplete and uneven classifications.</title>
        <authorList>
            <person name="Rinke C."/>
            <person name="Chuvochina M."/>
            <person name="Mussig A.J."/>
            <person name="Chaumeil P.-A."/>
            <person name="Waite D.W."/>
            <person name="Whitman W.B."/>
            <person name="Parks D.H."/>
            <person name="Hugenholtz P."/>
        </authorList>
    </citation>
    <scope>NUCLEOTIDE SEQUENCE</scope>
    <source>
        <strain evidence="2">UBA8853</strain>
    </source>
</reference>
<sequence>MTIRVVLDANFLMIPHQEGVDVFSELDRLLGSYRPIVPRQVLEELERVKRAATGRDKIAARVALSLVDAKGIEVVDVKGRDGDEAILNLARRWDRVYVGTRDKELKKRLWKLGVPVITLRQRTHLVIERG</sequence>
<dbReference type="InterPro" id="IPR029060">
    <property type="entry name" value="PIN-like_dom_sf"/>
</dbReference>
<dbReference type="Proteomes" id="UP000619545">
    <property type="component" value="Unassembled WGS sequence"/>
</dbReference>
<feature type="domain" description="PIN" evidence="1">
    <location>
        <begin position="3"/>
        <end position="107"/>
    </location>
</feature>
<dbReference type="RefSeq" id="WP_011019816.1">
    <property type="nucleotide sequence ID" value="NZ_DUJS01000004.1"/>
</dbReference>
<dbReference type="Pfam" id="PF18477">
    <property type="entry name" value="PIN_9"/>
    <property type="match status" value="1"/>
</dbReference>
<dbReference type="SUPFAM" id="SSF88723">
    <property type="entry name" value="PIN domain-like"/>
    <property type="match status" value="1"/>
</dbReference>